<name>A0A433QLQ5_9FUNG</name>
<feature type="domain" description="DOMON" evidence="8">
    <location>
        <begin position="405"/>
        <end position="527"/>
    </location>
</feature>
<dbReference type="InterPro" id="IPR010255">
    <property type="entry name" value="Haem_peroxidase_sf"/>
</dbReference>
<dbReference type="PROSITE" id="PS51384">
    <property type="entry name" value="FAD_FR"/>
    <property type="match status" value="1"/>
</dbReference>
<feature type="chain" id="PRO_5019129718" description="FAD-binding FR-type domain-containing protein" evidence="7">
    <location>
        <begin position="24"/>
        <end position="1146"/>
    </location>
</feature>
<evidence type="ECO:0000313" key="11">
    <source>
        <dbReference type="Proteomes" id="UP000274822"/>
    </source>
</evidence>
<evidence type="ECO:0000256" key="1">
    <source>
        <dbReference type="ARBA" id="ARBA00001974"/>
    </source>
</evidence>
<dbReference type="Gene3D" id="3.40.50.80">
    <property type="entry name" value="Nucleotide-binding domain of ferredoxin-NADP reductase (FNR) module"/>
    <property type="match status" value="1"/>
</dbReference>
<evidence type="ECO:0000256" key="6">
    <source>
        <dbReference type="SAM" id="MobiDB-lite"/>
    </source>
</evidence>
<feature type="signal peptide" evidence="7">
    <location>
        <begin position="1"/>
        <end position="23"/>
    </location>
</feature>
<dbReference type="PROSITE" id="PS50292">
    <property type="entry name" value="PEROXIDASE_3"/>
    <property type="match status" value="1"/>
</dbReference>
<dbReference type="PANTHER" id="PTHR11475">
    <property type="entry name" value="OXIDASE/PEROXIDASE"/>
    <property type="match status" value="1"/>
</dbReference>
<feature type="domain" description="FAD-binding FR-type" evidence="9">
    <location>
        <begin position="739"/>
        <end position="848"/>
    </location>
</feature>
<dbReference type="SUPFAM" id="SSF48113">
    <property type="entry name" value="Heme-dependent peroxidases"/>
    <property type="match status" value="1"/>
</dbReference>
<dbReference type="InterPro" id="IPR039261">
    <property type="entry name" value="FNR_nucleotide-bd"/>
</dbReference>
<dbReference type="Gene3D" id="2.40.30.10">
    <property type="entry name" value="Translation factors"/>
    <property type="match status" value="1"/>
</dbReference>
<dbReference type="InterPro" id="IPR017938">
    <property type="entry name" value="Riboflavin_synthase-like_b-brl"/>
</dbReference>
<reference evidence="10 11" key="1">
    <citation type="journal article" date="2018" name="New Phytol.">
        <title>Phylogenomics of Endogonaceae and evolution of mycorrhizas within Mucoromycota.</title>
        <authorList>
            <person name="Chang Y."/>
            <person name="Desiro A."/>
            <person name="Na H."/>
            <person name="Sandor L."/>
            <person name="Lipzen A."/>
            <person name="Clum A."/>
            <person name="Barry K."/>
            <person name="Grigoriev I.V."/>
            <person name="Martin F.M."/>
            <person name="Stajich J.E."/>
            <person name="Smith M.E."/>
            <person name="Bonito G."/>
            <person name="Spatafora J.W."/>
        </authorList>
    </citation>
    <scope>NUCLEOTIDE SEQUENCE [LARGE SCALE GENOMIC DNA]</scope>
    <source>
        <strain evidence="10 11">AD002</strain>
    </source>
</reference>
<dbReference type="InterPro" id="IPR005018">
    <property type="entry name" value="DOMON_domain"/>
</dbReference>
<keyword evidence="3" id="KW-0964">Secreted</keyword>
<comment type="subcellular location">
    <subcellularLocation>
        <location evidence="2">Secreted</location>
    </subcellularLocation>
</comment>
<dbReference type="SMART" id="SM00664">
    <property type="entry name" value="DoH"/>
    <property type="match status" value="1"/>
</dbReference>
<dbReference type="CDD" id="cd09631">
    <property type="entry name" value="DOMON_DOH"/>
    <property type="match status" value="1"/>
</dbReference>
<feature type="binding site" description="axial binding residue" evidence="5">
    <location>
        <position position="366"/>
    </location>
    <ligand>
        <name>heme b</name>
        <dbReference type="ChEBI" id="CHEBI:60344"/>
    </ligand>
    <ligandPart>
        <name>Fe</name>
        <dbReference type="ChEBI" id="CHEBI:18248"/>
    </ligandPart>
</feature>
<dbReference type="GO" id="GO:0004601">
    <property type="term" value="F:peroxidase activity"/>
    <property type="evidence" value="ECO:0007669"/>
    <property type="project" value="InterPro"/>
</dbReference>
<dbReference type="SUPFAM" id="SSF63380">
    <property type="entry name" value="Riboflavin synthase domain-like"/>
    <property type="match status" value="1"/>
</dbReference>
<keyword evidence="7" id="KW-0732">Signal</keyword>
<dbReference type="GO" id="GO:0005576">
    <property type="term" value="C:extracellular region"/>
    <property type="evidence" value="ECO:0007669"/>
    <property type="project" value="UniProtKB-SubCell"/>
</dbReference>
<dbReference type="InterPro" id="IPR008333">
    <property type="entry name" value="Cbr1-like_FAD-bd_dom"/>
</dbReference>
<dbReference type="SUPFAM" id="SSF52343">
    <property type="entry name" value="Ferredoxin reductase-like, C-terminal NADP-linked domain"/>
    <property type="match status" value="1"/>
</dbReference>
<evidence type="ECO:0000259" key="9">
    <source>
        <dbReference type="PROSITE" id="PS51384"/>
    </source>
</evidence>
<dbReference type="PROSITE" id="PS50836">
    <property type="entry name" value="DOMON"/>
    <property type="match status" value="1"/>
</dbReference>
<dbReference type="Pfam" id="PF03351">
    <property type="entry name" value="DOMON"/>
    <property type="match status" value="1"/>
</dbReference>
<evidence type="ECO:0000256" key="3">
    <source>
        <dbReference type="ARBA" id="ARBA00022525"/>
    </source>
</evidence>
<evidence type="ECO:0000256" key="4">
    <source>
        <dbReference type="ARBA" id="ARBA00023180"/>
    </source>
</evidence>
<dbReference type="InterPro" id="IPR037120">
    <property type="entry name" value="Haem_peroxidase_sf_animal"/>
</dbReference>
<keyword evidence="11" id="KW-1185">Reference proteome</keyword>
<protein>
    <recommendedName>
        <fullName evidence="12">FAD-binding FR-type domain-containing protein</fullName>
    </recommendedName>
</protein>
<evidence type="ECO:0000256" key="5">
    <source>
        <dbReference type="PIRSR" id="PIRSR619791-2"/>
    </source>
</evidence>
<dbReference type="Pfam" id="PF00970">
    <property type="entry name" value="FAD_binding_6"/>
    <property type="match status" value="1"/>
</dbReference>
<evidence type="ECO:0000313" key="10">
    <source>
        <dbReference type="EMBL" id="RUS30695.1"/>
    </source>
</evidence>
<dbReference type="InterPro" id="IPR045266">
    <property type="entry name" value="DOH_DOMON"/>
</dbReference>
<organism evidence="10 11">
    <name type="scientific">Jimgerdemannia flammicorona</name>
    <dbReference type="NCBI Taxonomy" id="994334"/>
    <lineage>
        <taxon>Eukaryota</taxon>
        <taxon>Fungi</taxon>
        <taxon>Fungi incertae sedis</taxon>
        <taxon>Mucoromycota</taxon>
        <taxon>Mucoromycotina</taxon>
        <taxon>Endogonomycetes</taxon>
        <taxon>Endogonales</taxon>
        <taxon>Endogonaceae</taxon>
        <taxon>Jimgerdemannia</taxon>
    </lineage>
</organism>
<dbReference type="Pfam" id="PF03098">
    <property type="entry name" value="An_peroxidase"/>
    <property type="match status" value="1"/>
</dbReference>
<comment type="caution">
    <text evidence="10">The sequence shown here is derived from an EMBL/GenBank/DDBJ whole genome shotgun (WGS) entry which is preliminary data.</text>
</comment>
<dbReference type="GO" id="GO:0046872">
    <property type="term" value="F:metal ion binding"/>
    <property type="evidence" value="ECO:0007669"/>
    <property type="project" value="UniProtKB-KW"/>
</dbReference>
<dbReference type="InterPro" id="IPR017927">
    <property type="entry name" value="FAD-bd_FR_type"/>
</dbReference>
<keyword evidence="5" id="KW-0479">Metal-binding</keyword>
<dbReference type="AlphaFoldDB" id="A0A433QLQ5"/>
<dbReference type="GO" id="GO:0006979">
    <property type="term" value="P:response to oxidative stress"/>
    <property type="evidence" value="ECO:0007669"/>
    <property type="project" value="InterPro"/>
</dbReference>
<dbReference type="Pfam" id="PF00175">
    <property type="entry name" value="NAD_binding_1"/>
    <property type="match status" value="1"/>
</dbReference>
<proteinExistence type="predicted"/>
<dbReference type="GO" id="GO:0020037">
    <property type="term" value="F:heme binding"/>
    <property type="evidence" value="ECO:0007669"/>
    <property type="project" value="InterPro"/>
</dbReference>
<dbReference type="InterPro" id="IPR019791">
    <property type="entry name" value="Haem_peroxidase_animal"/>
</dbReference>
<dbReference type="InterPro" id="IPR001433">
    <property type="entry name" value="OxRdtase_FAD/NAD-bd"/>
</dbReference>
<dbReference type="PANTHER" id="PTHR11475:SF4">
    <property type="entry name" value="CHORION PEROXIDASE"/>
    <property type="match status" value="1"/>
</dbReference>
<dbReference type="Proteomes" id="UP000274822">
    <property type="component" value="Unassembled WGS sequence"/>
</dbReference>
<dbReference type="EMBL" id="RBNJ01003653">
    <property type="protein sequence ID" value="RUS30695.1"/>
    <property type="molecule type" value="Genomic_DNA"/>
</dbReference>
<evidence type="ECO:0000256" key="2">
    <source>
        <dbReference type="ARBA" id="ARBA00004613"/>
    </source>
</evidence>
<gene>
    <name evidence="10" type="ORF">BC938DRAFT_479064</name>
</gene>
<dbReference type="SUPFAM" id="SSF49344">
    <property type="entry name" value="CBD9-like"/>
    <property type="match status" value="1"/>
</dbReference>
<dbReference type="Gene3D" id="1.10.640.10">
    <property type="entry name" value="Haem peroxidase domain superfamily, animal type"/>
    <property type="match status" value="1"/>
</dbReference>
<comment type="cofactor">
    <cofactor evidence="1">
        <name>FAD</name>
        <dbReference type="ChEBI" id="CHEBI:57692"/>
    </cofactor>
</comment>
<evidence type="ECO:0008006" key="12">
    <source>
        <dbReference type="Google" id="ProtNLM"/>
    </source>
</evidence>
<sequence length="1146" mass="125553">MRAVALIAALAALSLTRAPVANAQTMNPRPIDNVGNNPTDVNAGTPNQPFLRLDVPTAYFADDSGTLFPGSTIITNTTTTNTTVYPAFQCLVAPPAPPTQPYPRCVSDLVNGYTATPLGQVTDVGTRSVRRVSHFETAWAQFLEYDIVGPDGQAELINIGIPTDDVAINTGPDGVSAAVLVTSNKSIEFYRRPSSIDPDTKKSDHVGLNFVTGFLDASPVYGSSAETLQTLRDGPGTHGKMKLVAQTNSTGELGPLPPLGQDGRFILGKSPLRSSNVYTASLTIIMLREHNRQCDRLYQLHGTSWTDDQYFNEARKWVIAFVQKVTSTEYLGILLGRPLPPYTGYRQDVKPGIDTFFATASFRYAHSAVSDPISSQSPTSVNVGNGPSNSLVDLKAYPYFYEFSSQYMIQWNTDLVNNRIDIALTLQSSQGWFGIGLNSLGALSMAGADFIVAYASPSDGVKLGLFRSQGNAQAPTSDADAYPLSNVNATIVGGTAVLVTFTRAMDTGVPGKAVFTNSRMNVIWAYNPQESNPTYHGGNRGGLQINFLSGVRANGTDITNDLLGLRGDTDGVPKRKLLRQNSVPVQRDRNEKDEFVFASELQQYLAPMDKARLKKSSTQVSGVNSKRANEGFFARLLPGGSVASTIDYVNSSFFQPGEIARHTHSDYAKRKLATMVTARIDNSDDGSAAVLQIPDALAHRKGRESPTGMFISPRPASGLVRTKATVPLTLRPPVTRLQTQFRRFVLIDKTNIAHGEHPVVAFTFAPVHALGEQYSVPTLPGQYVELMSQIRQETVKRPYNVVHGSVNTEFTIYVKIYANGKMSRHLDQDRQVKSEISVRGPFDITRRTPVEDLIWKRPADIDPNVVPRTDSIMLNPERADGRWRHAYAIVGGTGITPILQLIEHYQYIYKKEREQKSKLANSSTPPASDSPNDPPLLTWIHILIANRAVLDVIESAELETVAKHTGNRYLRVTISYVFSEPPEKWQGMKGLLNREKVEEWVRSCQEQAMSSTHNDRDSSTAAGVSGGPSEKSRDSVRKSHTIQDVMPGLGRASQVPAVSVTYAEEEEEEEEVRYKPGEDGSVASITLSRSSTAVGIETISGSLMGPDRQNVVLICGPDRMMENVKSILMEIDVEEIRERSWVITLY</sequence>
<feature type="region of interest" description="Disordered" evidence="6">
    <location>
        <begin position="1003"/>
        <end position="1043"/>
    </location>
</feature>
<evidence type="ECO:0000256" key="7">
    <source>
        <dbReference type="SAM" id="SignalP"/>
    </source>
</evidence>
<keyword evidence="5" id="KW-0408">Iron</keyword>
<evidence type="ECO:0000259" key="8">
    <source>
        <dbReference type="PROSITE" id="PS50836"/>
    </source>
</evidence>
<keyword evidence="4" id="KW-0325">Glycoprotein</keyword>
<accession>A0A433QLQ5</accession>
<keyword evidence="5" id="KW-0349">Heme</keyword>